<keyword evidence="3" id="KW-1133">Transmembrane helix</keyword>
<dbReference type="KEGG" id="kge:TQ33_1456"/>
<evidence type="ECO:0000259" key="4">
    <source>
        <dbReference type="PROSITE" id="PS51782"/>
    </source>
</evidence>
<proteinExistence type="inferred from homology"/>
<dbReference type="GO" id="GO:0009279">
    <property type="term" value="C:cell outer membrane"/>
    <property type="evidence" value="ECO:0007669"/>
    <property type="project" value="TreeGrafter"/>
</dbReference>
<dbReference type="PROSITE" id="PS51257">
    <property type="entry name" value="PROKAR_LIPOPROTEIN"/>
    <property type="match status" value="1"/>
</dbReference>
<sequence length="338" mass="37591">MQKETKDILKRSAVRSLWIVAIVLGLYLLQGCGNPRLAPVEEREATGEGAKLHSFYPPTEVDNSQQFYIVKPADTLYSIAFRYGFDYKTLAEANNIDATYTIYPGQKLDLEKARQYESDRQVDTSQIAKNDNSSNTVVSSRRGVQEVSRTAVTTVERPTVTSTNKPNNKPTTNTSSSTAKNTPKPKKTISTPKKAEPVKKKPKAKPATTSSYTSRPVKYWMWPNMGKVITRFTGVKGSRGIDIAGNMGEPVRAAAPGLVVYSGRGLRGYGNLIIVKHNNDFISAYAHNKRLLVKENEIIKAGQKIAEIGNTDSDIPKLHFEIRFKGKPVDPLRYLPKR</sequence>
<dbReference type="Pfam" id="PF01476">
    <property type="entry name" value="LysM"/>
    <property type="match status" value="1"/>
</dbReference>
<evidence type="ECO:0000256" key="2">
    <source>
        <dbReference type="SAM" id="MobiDB-lite"/>
    </source>
</evidence>
<feature type="region of interest" description="Disordered" evidence="2">
    <location>
        <begin position="116"/>
        <end position="211"/>
    </location>
</feature>
<keyword evidence="6" id="KW-1185">Reference proteome</keyword>
<dbReference type="GO" id="GO:0004222">
    <property type="term" value="F:metalloendopeptidase activity"/>
    <property type="evidence" value="ECO:0007669"/>
    <property type="project" value="TreeGrafter"/>
</dbReference>
<evidence type="ECO:0000256" key="3">
    <source>
        <dbReference type="SAM" id="Phobius"/>
    </source>
</evidence>
<keyword evidence="3" id="KW-0472">Membrane</keyword>
<feature type="domain" description="LysM" evidence="4">
    <location>
        <begin position="66"/>
        <end position="110"/>
    </location>
</feature>
<dbReference type="OrthoDB" id="9795421at2"/>
<name>A0A0F6TQV6_9GAMM</name>
<feature type="compositionally biased region" description="Low complexity" evidence="2">
    <location>
        <begin position="158"/>
        <end position="192"/>
    </location>
</feature>
<evidence type="ECO:0000256" key="1">
    <source>
        <dbReference type="ARBA" id="ARBA00038420"/>
    </source>
</evidence>
<evidence type="ECO:0000313" key="6">
    <source>
        <dbReference type="Proteomes" id="UP000034071"/>
    </source>
</evidence>
<keyword evidence="3" id="KW-0812">Transmembrane</keyword>
<evidence type="ECO:0000313" key="5">
    <source>
        <dbReference type="EMBL" id="AKE52404.1"/>
    </source>
</evidence>
<dbReference type="CDD" id="cd00118">
    <property type="entry name" value="LysM"/>
    <property type="match status" value="1"/>
</dbReference>
<dbReference type="PANTHER" id="PTHR21666">
    <property type="entry name" value="PEPTIDASE-RELATED"/>
    <property type="match status" value="1"/>
</dbReference>
<dbReference type="RefSeq" id="WP_046561478.1">
    <property type="nucleotide sequence ID" value="NZ_CP010975.1"/>
</dbReference>
<dbReference type="InterPro" id="IPR036779">
    <property type="entry name" value="LysM_dom_sf"/>
</dbReference>
<dbReference type="EMBL" id="CP010975">
    <property type="protein sequence ID" value="AKE52404.1"/>
    <property type="molecule type" value="Genomic_DNA"/>
</dbReference>
<dbReference type="InterPro" id="IPR016047">
    <property type="entry name" value="M23ase_b-sheet_dom"/>
</dbReference>
<feature type="compositionally biased region" description="Polar residues" evidence="2">
    <location>
        <begin position="123"/>
        <end position="139"/>
    </location>
</feature>
<accession>A0A0F6TQV6</accession>
<dbReference type="Pfam" id="PF01551">
    <property type="entry name" value="Peptidase_M23"/>
    <property type="match status" value="1"/>
</dbReference>
<protein>
    <submittedName>
        <fullName evidence="5">Peptidase M23</fullName>
    </submittedName>
</protein>
<dbReference type="Proteomes" id="UP000034071">
    <property type="component" value="Chromosome"/>
</dbReference>
<dbReference type="Gene3D" id="2.70.70.10">
    <property type="entry name" value="Glucose Permease (Domain IIA)"/>
    <property type="match status" value="1"/>
</dbReference>
<comment type="similarity">
    <text evidence="1">Belongs to the E.coli NlpD/Haemophilus LppB family.</text>
</comment>
<dbReference type="SMART" id="SM00257">
    <property type="entry name" value="LysM"/>
    <property type="match status" value="1"/>
</dbReference>
<feature type="transmembrane region" description="Helical" evidence="3">
    <location>
        <begin position="12"/>
        <end position="29"/>
    </location>
</feature>
<dbReference type="SUPFAM" id="SSF51261">
    <property type="entry name" value="Duplicated hybrid motif"/>
    <property type="match status" value="1"/>
</dbReference>
<dbReference type="AlphaFoldDB" id="A0A0F6TQV6"/>
<dbReference type="STRING" id="914150.TQ33_1456"/>
<dbReference type="InterPro" id="IPR011055">
    <property type="entry name" value="Dup_hybrid_motif"/>
</dbReference>
<dbReference type="PATRIC" id="fig|914150.5.peg.1474"/>
<gene>
    <name evidence="5" type="ORF">TQ33_1456</name>
</gene>
<dbReference type="HOGENOM" id="CLU_029425_0_2_6"/>
<dbReference type="GO" id="GO:0032153">
    <property type="term" value="C:cell division site"/>
    <property type="evidence" value="ECO:0007669"/>
    <property type="project" value="TreeGrafter"/>
</dbReference>
<dbReference type="InterPro" id="IPR050570">
    <property type="entry name" value="Cell_wall_metabolism_enzyme"/>
</dbReference>
<dbReference type="CDD" id="cd12797">
    <property type="entry name" value="M23_peptidase"/>
    <property type="match status" value="1"/>
</dbReference>
<dbReference type="PROSITE" id="PS51782">
    <property type="entry name" value="LYSM"/>
    <property type="match status" value="1"/>
</dbReference>
<organism evidence="5 6">
    <name type="scientific">Kangiella geojedonensis</name>
    <dbReference type="NCBI Taxonomy" id="914150"/>
    <lineage>
        <taxon>Bacteria</taxon>
        <taxon>Pseudomonadati</taxon>
        <taxon>Pseudomonadota</taxon>
        <taxon>Gammaproteobacteria</taxon>
        <taxon>Kangiellales</taxon>
        <taxon>Kangiellaceae</taxon>
        <taxon>Kangiella</taxon>
    </lineage>
</organism>
<dbReference type="PANTHER" id="PTHR21666:SF263">
    <property type="entry name" value="MUREIN HYDROLASE ACTIVATOR NLPD"/>
    <property type="match status" value="1"/>
</dbReference>
<dbReference type="InterPro" id="IPR018392">
    <property type="entry name" value="LysM"/>
</dbReference>
<dbReference type="Gene3D" id="3.10.350.10">
    <property type="entry name" value="LysM domain"/>
    <property type="match status" value="1"/>
</dbReference>
<reference evidence="5 6" key="1">
    <citation type="submission" date="2015-02" db="EMBL/GenBank/DDBJ databases">
        <title>Complete genome sequence of Kangiella geojedonensis strain YCS-5T.</title>
        <authorList>
            <person name="Kim K.M."/>
        </authorList>
    </citation>
    <scope>NUCLEOTIDE SEQUENCE [LARGE SCALE GENOMIC DNA]</scope>
    <source>
        <strain evidence="5 6">YCS-5</strain>
    </source>
</reference>